<comment type="caution">
    <text evidence="2">The sequence shown here is derived from an EMBL/GenBank/DDBJ whole genome shotgun (WGS) entry which is preliminary data.</text>
</comment>
<name>A0A918SP21_9ACTN</name>
<evidence type="ECO:0000313" key="3">
    <source>
        <dbReference type="Proteomes" id="UP000644020"/>
    </source>
</evidence>
<feature type="compositionally biased region" description="Low complexity" evidence="1">
    <location>
        <begin position="68"/>
        <end position="81"/>
    </location>
</feature>
<reference evidence="2" key="1">
    <citation type="journal article" date="2014" name="Int. J. Syst. Evol. Microbiol.">
        <title>Complete genome sequence of Corynebacterium casei LMG S-19264T (=DSM 44701T), isolated from a smear-ripened cheese.</title>
        <authorList>
            <consortium name="US DOE Joint Genome Institute (JGI-PGF)"/>
            <person name="Walter F."/>
            <person name="Albersmeier A."/>
            <person name="Kalinowski J."/>
            <person name="Ruckert C."/>
        </authorList>
    </citation>
    <scope>NUCLEOTIDE SEQUENCE</scope>
    <source>
        <strain evidence="2">JCM 4518</strain>
    </source>
</reference>
<evidence type="ECO:0000313" key="2">
    <source>
        <dbReference type="EMBL" id="GHA63238.1"/>
    </source>
</evidence>
<evidence type="ECO:0000256" key="1">
    <source>
        <dbReference type="SAM" id="MobiDB-lite"/>
    </source>
</evidence>
<keyword evidence="3" id="KW-1185">Reference proteome</keyword>
<dbReference type="EMBL" id="BMUL01000001">
    <property type="protein sequence ID" value="GHA63238.1"/>
    <property type="molecule type" value="Genomic_DNA"/>
</dbReference>
<sequence>MAGAAAGSVPAPGTAGASTAVAVDGVAAEAVTVAGSVAVVSPCPTAETFLWRGTDTGIGSGFLPSPEGAPGAGWRPARPGP</sequence>
<accession>A0A918SP21</accession>
<protein>
    <submittedName>
        <fullName evidence="2">Uncharacterized protein</fullName>
    </submittedName>
</protein>
<dbReference type="Proteomes" id="UP000644020">
    <property type="component" value="Unassembled WGS sequence"/>
</dbReference>
<proteinExistence type="predicted"/>
<gene>
    <name evidence="2" type="ORF">GCM10010305_00660</name>
</gene>
<reference evidence="2" key="2">
    <citation type="submission" date="2020-09" db="EMBL/GenBank/DDBJ databases">
        <authorList>
            <person name="Sun Q."/>
            <person name="Ohkuma M."/>
        </authorList>
    </citation>
    <scope>NUCLEOTIDE SEQUENCE</scope>
    <source>
        <strain evidence="2">JCM 4518</strain>
    </source>
</reference>
<feature type="region of interest" description="Disordered" evidence="1">
    <location>
        <begin position="56"/>
        <end position="81"/>
    </location>
</feature>
<dbReference type="AlphaFoldDB" id="A0A918SP21"/>
<organism evidence="2 3">
    <name type="scientific">Streptomyces termitum</name>
    <dbReference type="NCBI Taxonomy" id="67368"/>
    <lineage>
        <taxon>Bacteria</taxon>
        <taxon>Bacillati</taxon>
        <taxon>Actinomycetota</taxon>
        <taxon>Actinomycetes</taxon>
        <taxon>Kitasatosporales</taxon>
        <taxon>Streptomycetaceae</taxon>
        <taxon>Streptomyces</taxon>
    </lineage>
</organism>